<dbReference type="EMBL" id="CP003620">
    <property type="protein sequence ID" value="AFZ13312.1"/>
    <property type="molecule type" value="Genomic_DNA"/>
</dbReference>
<dbReference type="Proteomes" id="UP000010472">
    <property type="component" value="Chromosome"/>
</dbReference>
<name>K9W0N6_9CYAN</name>
<sequence>MTKKRWLWISAIALIAIILLTLFTAPNTSKVNSGSTYSRSPDGYGAWYAFMEKQGTPVKRWQKPFSDLAGVATEETPSLIKYSEFKIANSITLLRVYSQLNEDSLNDQEQKWVEKGNTLVILGAKQPVTEARFITFQQSPAGAVKIDTRRRLPKLEQGEQQLGDRFGAIVWQQTLGKGQVIFATTPYLAANAYQEQPENYQFLAKLVTQSDNQILVDEYIHGYKDPEVITKEDGADLISYLSKTPLFAALVQVSIILLVLVWANNQRLGSPLSLKAPVVDNSEAYIQALASVLQKAESSEFILEAVGKQEQLQLQKALGLGSTLVDHQTLISAWVQQTKRPPAELQQVLELQSTKRIINEKPLLNWLGKWQKIRSIH</sequence>
<keyword evidence="3" id="KW-1185">Reference proteome</keyword>
<dbReference type="AlphaFoldDB" id="K9W0N6"/>
<dbReference type="OrthoDB" id="478871at2"/>
<protein>
    <recommendedName>
        <fullName evidence="1">DUF4350 domain-containing protein</fullName>
    </recommendedName>
</protein>
<dbReference type="PATRIC" id="fig|1173022.3.peg.2642"/>
<evidence type="ECO:0000313" key="3">
    <source>
        <dbReference type="Proteomes" id="UP000010472"/>
    </source>
</evidence>
<gene>
    <name evidence="2" type="ORF">Cri9333_2445</name>
</gene>
<dbReference type="HOGENOM" id="CLU_764693_0_0_3"/>
<dbReference type="Pfam" id="PF14258">
    <property type="entry name" value="DUF4350"/>
    <property type="match status" value="1"/>
</dbReference>
<dbReference type="KEGG" id="cep:Cri9333_2445"/>
<dbReference type="RefSeq" id="WP_015203426.1">
    <property type="nucleotide sequence ID" value="NC_019753.1"/>
</dbReference>
<dbReference type="InterPro" id="IPR025646">
    <property type="entry name" value="DUF4350"/>
</dbReference>
<dbReference type="STRING" id="1173022.Cri9333_2445"/>
<dbReference type="eggNOG" id="ENOG502Z89S">
    <property type="taxonomic scope" value="Bacteria"/>
</dbReference>
<organism evidence="2 3">
    <name type="scientific">Crinalium epipsammum PCC 9333</name>
    <dbReference type="NCBI Taxonomy" id="1173022"/>
    <lineage>
        <taxon>Bacteria</taxon>
        <taxon>Bacillati</taxon>
        <taxon>Cyanobacteriota</taxon>
        <taxon>Cyanophyceae</taxon>
        <taxon>Gomontiellales</taxon>
        <taxon>Gomontiellaceae</taxon>
        <taxon>Crinalium</taxon>
    </lineage>
</organism>
<accession>K9W0N6</accession>
<evidence type="ECO:0000259" key="1">
    <source>
        <dbReference type="Pfam" id="PF14258"/>
    </source>
</evidence>
<reference evidence="2 3" key="1">
    <citation type="submission" date="2012-06" db="EMBL/GenBank/DDBJ databases">
        <title>Finished chromosome of genome of Crinalium epipsammum PCC 9333.</title>
        <authorList>
            <consortium name="US DOE Joint Genome Institute"/>
            <person name="Gugger M."/>
            <person name="Coursin T."/>
            <person name="Rippka R."/>
            <person name="Tandeau De Marsac N."/>
            <person name="Huntemann M."/>
            <person name="Wei C.-L."/>
            <person name="Han J."/>
            <person name="Detter J.C."/>
            <person name="Han C."/>
            <person name="Tapia R."/>
            <person name="Davenport K."/>
            <person name="Daligault H."/>
            <person name="Erkkila T."/>
            <person name="Gu W."/>
            <person name="Munk A.C.C."/>
            <person name="Teshima H."/>
            <person name="Xu Y."/>
            <person name="Chain P."/>
            <person name="Chen A."/>
            <person name="Krypides N."/>
            <person name="Mavromatis K."/>
            <person name="Markowitz V."/>
            <person name="Szeto E."/>
            <person name="Ivanova N."/>
            <person name="Mikhailova N."/>
            <person name="Ovchinnikova G."/>
            <person name="Pagani I."/>
            <person name="Pati A."/>
            <person name="Goodwin L."/>
            <person name="Peters L."/>
            <person name="Pitluck S."/>
            <person name="Woyke T."/>
            <person name="Kerfeld C."/>
        </authorList>
    </citation>
    <scope>NUCLEOTIDE SEQUENCE [LARGE SCALE GENOMIC DNA]</scope>
    <source>
        <strain evidence="2 3">PCC 9333</strain>
    </source>
</reference>
<evidence type="ECO:0000313" key="2">
    <source>
        <dbReference type="EMBL" id="AFZ13312.1"/>
    </source>
</evidence>
<proteinExistence type="predicted"/>
<feature type="domain" description="DUF4350" evidence="1">
    <location>
        <begin position="36"/>
        <end position="207"/>
    </location>
</feature>